<proteinExistence type="predicted"/>
<keyword evidence="2" id="KW-1185">Reference proteome</keyword>
<evidence type="ECO:0000313" key="1">
    <source>
        <dbReference type="EMBL" id="MDR7381065.1"/>
    </source>
</evidence>
<organism evidence="1 2">
    <name type="scientific">Promicromonospora iranensis</name>
    <dbReference type="NCBI Taxonomy" id="1105144"/>
    <lineage>
        <taxon>Bacteria</taxon>
        <taxon>Bacillati</taxon>
        <taxon>Actinomycetota</taxon>
        <taxon>Actinomycetes</taxon>
        <taxon>Micrococcales</taxon>
        <taxon>Promicromonosporaceae</taxon>
        <taxon>Promicromonospora</taxon>
    </lineage>
</organism>
<gene>
    <name evidence="1" type="ORF">J2S48_000580</name>
</gene>
<reference evidence="1 2" key="1">
    <citation type="submission" date="2023-07" db="EMBL/GenBank/DDBJ databases">
        <title>Sequencing the genomes of 1000 actinobacteria strains.</title>
        <authorList>
            <person name="Klenk H.-P."/>
        </authorList>
    </citation>
    <scope>NUCLEOTIDE SEQUENCE [LARGE SCALE GENOMIC DNA]</scope>
    <source>
        <strain evidence="1 2">DSM 45554</strain>
    </source>
</reference>
<evidence type="ECO:0000313" key="2">
    <source>
        <dbReference type="Proteomes" id="UP001183585"/>
    </source>
</evidence>
<dbReference type="EMBL" id="JAVDYE010000001">
    <property type="protein sequence ID" value="MDR7381065.1"/>
    <property type="molecule type" value="Genomic_DNA"/>
</dbReference>
<accession>A0ABU2CIA7</accession>
<sequence length="35" mass="3536">MAGGFTGRVVGLRALDGIVDVSEVRYTPLLSGGTA</sequence>
<protein>
    <submittedName>
        <fullName evidence="1">Uncharacterized protein</fullName>
    </submittedName>
</protein>
<comment type="caution">
    <text evidence="1">The sequence shown here is derived from an EMBL/GenBank/DDBJ whole genome shotgun (WGS) entry which is preliminary data.</text>
</comment>
<name>A0ABU2CIA7_9MICO</name>
<dbReference type="Proteomes" id="UP001183585">
    <property type="component" value="Unassembled WGS sequence"/>
</dbReference>